<feature type="transmembrane region" description="Helical" evidence="1">
    <location>
        <begin position="357"/>
        <end position="380"/>
    </location>
</feature>
<dbReference type="PANTHER" id="PTHR32063">
    <property type="match status" value="1"/>
</dbReference>
<keyword evidence="3" id="KW-1185">Reference proteome</keyword>
<feature type="transmembrane region" description="Helical" evidence="1">
    <location>
        <begin position="991"/>
        <end position="1017"/>
    </location>
</feature>
<dbReference type="Gene3D" id="3.30.70.1320">
    <property type="entry name" value="Multidrug efflux transporter AcrB pore domain like"/>
    <property type="match status" value="1"/>
</dbReference>
<reference evidence="2 3" key="1">
    <citation type="submission" date="2017-02" db="EMBL/GenBank/DDBJ databases">
        <authorList>
            <person name="Peterson S.W."/>
        </authorList>
    </citation>
    <scope>NUCLEOTIDE SEQUENCE [LARGE SCALE GENOMIC DNA]</scope>
    <source>
        <strain evidence="2 3">ATCC BAA-908</strain>
    </source>
</reference>
<gene>
    <name evidence="2" type="ORF">SAMN02745149_00692</name>
</gene>
<feature type="transmembrane region" description="Helical" evidence="1">
    <location>
        <begin position="888"/>
        <end position="908"/>
    </location>
</feature>
<dbReference type="RefSeq" id="WP_078932614.1">
    <property type="nucleotide sequence ID" value="NZ_FUWG01000004.1"/>
</dbReference>
<dbReference type="PANTHER" id="PTHR32063:SF0">
    <property type="entry name" value="SWARMING MOTILITY PROTEIN SWRC"/>
    <property type="match status" value="1"/>
</dbReference>
<dbReference type="InterPro" id="IPR001036">
    <property type="entry name" value="Acrflvin-R"/>
</dbReference>
<feature type="transmembrane region" description="Helical" evidence="1">
    <location>
        <begin position="12"/>
        <end position="29"/>
    </location>
</feature>
<feature type="transmembrane region" description="Helical" evidence="1">
    <location>
        <begin position="387"/>
        <end position="409"/>
    </location>
</feature>
<feature type="transmembrane region" description="Helical" evidence="1">
    <location>
        <begin position="505"/>
        <end position="524"/>
    </location>
</feature>
<dbReference type="SUPFAM" id="SSF82866">
    <property type="entry name" value="Multidrug efflux transporter AcrB transmembrane domain"/>
    <property type="match status" value="2"/>
</dbReference>
<dbReference type="Gene3D" id="1.20.1640.10">
    <property type="entry name" value="Multidrug efflux transporter AcrB transmembrane domain"/>
    <property type="match status" value="2"/>
</dbReference>
<dbReference type="Proteomes" id="UP000190423">
    <property type="component" value="Unassembled WGS sequence"/>
</dbReference>
<dbReference type="AlphaFoldDB" id="A0A1T4JPV6"/>
<dbReference type="EMBL" id="FUWG01000004">
    <property type="protein sequence ID" value="SJZ32149.1"/>
    <property type="molecule type" value="Genomic_DNA"/>
</dbReference>
<organism evidence="2 3">
    <name type="scientific">Treponema porcinum</name>
    <dbReference type="NCBI Taxonomy" id="261392"/>
    <lineage>
        <taxon>Bacteria</taxon>
        <taxon>Pseudomonadati</taxon>
        <taxon>Spirochaetota</taxon>
        <taxon>Spirochaetia</taxon>
        <taxon>Spirochaetales</taxon>
        <taxon>Treponemataceae</taxon>
        <taxon>Treponema</taxon>
    </lineage>
</organism>
<dbReference type="GeneID" id="78316005"/>
<name>A0A1T4JPV6_TREPO</name>
<feature type="transmembrane region" description="Helical" evidence="1">
    <location>
        <begin position="463"/>
        <end position="493"/>
    </location>
</feature>
<dbReference type="PRINTS" id="PR00702">
    <property type="entry name" value="ACRIFLAVINRP"/>
</dbReference>
<feature type="transmembrane region" description="Helical" evidence="1">
    <location>
        <begin position="429"/>
        <end position="451"/>
    </location>
</feature>
<protein>
    <submittedName>
        <fullName evidence="2">Heavy metal efflux pump, CzcA family</fullName>
    </submittedName>
</protein>
<dbReference type="SUPFAM" id="SSF82714">
    <property type="entry name" value="Multidrug efflux transporter AcrB TolC docking domain, DN and DC subdomains"/>
    <property type="match status" value="2"/>
</dbReference>
<dbReference type="SUPFAM" id="SSF82693">
    <property type="entry name" value="Multidrug efflux transporter AcrB pore domain, PN1, PN2, PC1 and PC2 subdomains"/>
    <property type="match status" value="3"/>
</dbReference>
<dbReference type="Gene3D" id="3.30.70.1430">
    <property type="entry name" value="Multidrug efflux transporter AcrB pore domain"/>
    <property type="match status" value="2"/>
</dbReference>
<dbReference type="GO" id="GO:0005886">
    <property type="term" value="C:plasma membrane"/>
    <property type="evidence" value="ECO:0007669"/>
    <property type="project" value="TreeGrafter"/>
</dbReference>
<dbReference type="STRING" id="261392.SAMN02745149_00692"/>
<feature type="transmembrane region" description="Helical" evidence="1">
    <location>
        <begin position="963"/>
        <end position="985"/>
    </location>
</feature>
<accession>A0A1T4JPV6</accession>
<proteinExistence type="predicted"/>
<evidence type="ECO:0000313" key="3">
    <source>
        <dbReference type="Proteomes" id="UP000190423"/>
    </source>
</evidence>
<dbReference type="Gene3D" id="3.30.70.1440">
    <property type="entry name" value="Multidrug efflux transporter AcrB pore domain"/>
    <property type="match status" value="1"/>
</dbReference>
<dbReference type="Gene3D" id="3.30.2090.10">
    <property type="entry name" value="Multidrug efflux transporter AcrB TolC docking domain, DN and DC subdomains"/>
    <property type="match status" value="2"/>
</dbReference>
<sequence length="1054" mass="114896">MSLSRKTLEHPVLVLIVFALLGFVGIFTLRKVSVGLFPDIESPYVSVSTTYSKAGPESVEESVTKVLESSLVSVSGLKNLYSSSSEGSSSIQLEFDYGTDIDQAVTDIRDKLDRVTRSLPDDAGSPTIFRMNADSMPIMRIAVRGNRSVNDLKQIAEDNIADILEQASGVAEAAVYGGRTKIVRVELEQNRLAAYGFTVSQVSSALSKQNLELGGGKLNEGQKDYVIRTTGQFSSIDEINNTVISTINGYDVRLKDIGRAYMGFEDPSREVYIDGQNGVYVSITKQSGSNTVTVANEVYAKIAQLEETLPADISLEIIRDDTDSIRETIRTLVESAAEGLVLAVLILFIFLQNFKSTIIISISIPLSIVITLLSMSFAGITLNMMTLTGLILGVGMIVDASIVMIDNIYEYRSRGARARIAAVLGSQEMVMSVISGNLTTICVFVPFLLYIKELGMMGQMFKGIIFTIVIALLSSLLVAIFLVPVLAGVFLPLSNRTEKPVKNRILLFIYGNFEKAIAAITRAYRKLLKAALANRAVTIIVACCLLVIAIALIPTMQINMMPNGNDDSVTLNITMPIGTPFEKTSEVALAFEKIVREEVKGYKTLITTIGTGRGNANSYKGSVQITLPETLEQIDSAAVIQQKLRNHFSDFSGASFSFSAGTRRQMTGNDLDLAIRSDDFQAALDIAEKVQAVMESIPDIGEATIDTERGLPEVEVVIDRNRAYSFGADVTTIATEINYAINGVTSTVYREDGKDYDVKVMYKPEDRKNIVDLDQIFVKGTNGKVSVANFASIKRGLGPVTIRRENQTRIIHVTADIITDTNANIVEDAIRDGIAGSFIIPDNVSVSYEGSWQDISTQMSIYISIIIMAIILVFGVMAATYESFKAPFINLATIPFMIIGVVFLYKIIGQPLSIMAMVGMIMLVGIVVNNGIILVDYTNLLRGRNVPLFEACLEAGTSRLRPVLMTTLTTILGMLPMCFATEGQSAMVQPIGIAVVGGLTSSTFVTLLVIPVLYSIVMKKDDTVKSRIKIDYSILEKEKSGKNSENSQEKDDEK</sequence>
<feature type="transmembrane region" description="Helical" evidence="1">
    <location>
        <begin position="861"/>
        <end position="881"/>
    </location>
</feature>
<evidence type="ECO:0000313" key="2">
    <source>
        <dbReference type="EMBL" id="SJZ32149.1"/>
    </source>
</evidence>
<feature type="transmembrane region" description="Helical" evidence="1">
    <location>
        <begin position="914"/>
        <end position="935"/>
    </location>
</feature>
<feature type="transmembrane region" description="Helical" evidence="1">
    <location>
        <begin position="536"/>
        <end position="556"/>
    </location>
</feature>
<keyword evidence="1" id="KW-0472">Membrane</keyword>
<keyword evidence="1" id="KW-1133">Transmembrane helix</keyword>
<evidence type="ECO:0000256" key="1">
    <source>
        <dbReference type="SAM" id="Phobius"/>
    </source>
</evidence>
<dbReference type="Pfam" id="PF00873">
    <property type="entry name" value="ACR_tran"/>
    <property type="match status" value="1"/>
</dbReference>
<dbReference type="GO" id="GO:0042910">
    <property type="term" value="F:xenobiotic transmembrane transporter activity"/>
    <property type="evidence" value="ECO:0007669"/>
    <property type="project" value="TreeGrafter"/>
</dbReference>
<keyword evidence="1" id="KW-0812">Transmembrane</keyword>
<dbReference type="OrthoDB" id="366306at2"/>
<feature type="transmembrane region" description="Helical" evidence="1">
    <location>
        <begin position="332"/>
        <end position="351"/>
    </location>
</feature>
<dbReference type="InterPro" id="IPR027463">
    <property type="entry name" value="AcrB_DN_DC_subdom"/>
</dbReference>